<sequence>MPARRTELSEPQGIDLSTSGEQTEDSQHQSTEEQELATLSESNGTKEMSSVPPPSTSEEPVAHSHASESVEKTQLSHTVRAPLAATTSEEHASSIQPRGSGTQGKGVAKPLEKPDRHGTGGSSKAPLEENKSNASSSAPKSLPHRIKFGSARNRSPTEHESGDKPELRRVASDDYRARRQALPRRKEGSLYSHRLLWNPEQSPASTGSLRKGDDS</sequence>
<proteinExistence type="predicted"/>
<dbReference type="GeneID" id="25251388"/>
<reference evidence="2" key="1">
    <citation type="submission" date="2013-10" db="EMBL/GenBank/DDBJ databases">
        <title>Genomic analysis of the causative agents of coccidiosis in chickens.</title>
        <authorList>
            <person name="Reid A.J."/>
            <person name="Blake D."/>
            <person name="Billington K."/>
            <person name="Browne H."/>
            <person name="Dunn M."/>
            <person name="Hung S."/>
            <person name="Kawahara F."/>
            <person name="Miranda-Saavedra D."/>
            <person name="Mourier T."/>
            <person name="Nagra H."/>
            <person name="Otto T.D."/>
            <person name="Rawlings N."/>
            <person name="Sanchez A."/>
            <person name="Sanders M."/>
            <person name="Subramaniam C."/>
            <person name="Tay Y."/>
            <person name="Dear P."/>
            <person name="Doerig C."/>
            <person name="Gruber A."/>
            <person name="Parkinson J."/>
            <person name="Shirley M."/>
            <person name="Wan K.L."/>
            <person name="Berriman M."/>
            <person name="Tomley F."/>
            <person name="Pain A."/>
        </authorList>
    </citation>
    <scope>NUCLEOTIDE SEQUENCE [LARGE SCALE GENOMIC DNA]</scope>
    <source>
        <strain evidence="2">Houghton</strain>
    </source>
</reference>
<feature type="region of interest" description="Disordered" evidence="1">
    <location>
        <begin position="1"/>
        <end position="215"/>
    </location>
</feature>
<reference evidence="2" key="2">
    <citation type="submission" date="2013-10" db="EMBL/GenBank/DDBJ databases">
        <authorList>
            <person name="Aslett M."/>
        </authorList>
    </citation>
    <scope>NUCLEOTIDE SEQUENCE [LARGE SCALE GENOMIC DNA]</scope>
    <source>
        <strain evidence="2">Houghton</strain>
    </source>
</reference>
<accession>U6KYM0</accession>
<dbReference type="RefSeq" id="XP_013232768.1">
    <property type="nucleotide sequence ID" value="XM_013377314.1"/>
</dbReference>
<dbReference type="VEuPathDB" id="ToxoDB:ETH_00010975"/>
<feature type="compositionally biased region" description="Low complexity" evidence="1">
    <location>
        <begin position="132"/>
        <end position="141"/>
    </location>
</feature>
<evidence type="ECO:0000256" key="1">
    <source>
        <dbReference type="SAM" id="MobiDB-lite"/>
    </source>
</evidence>
<evidence type="ECO:0000313" key="3">
    <source>
        <dbReference type="Proteomes" id="UP000030747"/>
    </source>
</evidence>
<protein>
    <submittedName>
        <fullName evidence="2">Uncharacterized protein</fullName>
    </submittedName>
</protein>
<dbReference type="VEuPathDB" id="ToxoDB:ETH2_1146500"/>
<evidence type="ECO:0000313" key="2">
    <source>
        <dbReference type="EMBL" id="CDJ42018.1"/>
    </source>
</evidence>
<feature type="compositionally biased region" description="Basic and acidic residues" evidence="1">
    <location>
        <begin position="60"/>
        <end position="71"/>
    </location>
</feature>
<dbReference type="EMBL" id="HG675688">
    <property type="protein sequence ID" value="CDJ42018.1"/>
    <property type="molecule type" value="Genomic_DNA"/>
</dbReference>
<name>U6KYM0_EIMTE</name>
<dbReference type="Proteomes" id="UP000030747">
    <property type="component" value="Unassembled WGS sequence"/>
</dbReference>
<keyword evidence="3" id="KW-1185">Reference proteome</keyword>
<dbReference type="AlphaFoldDB" id="U6KYM0"/>
<organism evidence="2 3">
    <name type="scientific">Eimeria tenella</name>
    <name type="common">Coccidian parasite</name>
    <dbReference type="NCBI Taxonomy" id="5802"/>
    <lineage>
        <taxon>Eukaryota</taxon>
        <taxon>Sar</taxon>
        <taxon>Alveolata</taxon>
        <taxon>Apicomplexa</taxon>
        <taxon>Conoidasida</taxon>
        <taxon>Coccidia</taxon>
        <taxon>Eucoccidiorida</taxon>
        <taxon>Eimeriorina</taxon>
        <taxon>Eimeriidae</taxon>
        <taxon>Eimeria</taxon>
    </lineage>
</organism>
<feature type="compositionally biased region" description="Polar residues" evidence="1">
    <location>
        <begin position="37"/>
        <end position="48"/>
    </location>
</feature>
<gene>
    <name evidence="2" type="ORF">ETH_00010975</name>
</gene>
<feature type="compositionally biased region" description="Polar residues" evidence="1">
    <location>
        <begin position="199"/>
        <end position="208"/>
    </location>
</feature>
<feature type="compositionally biased region" description="Basic and acidic residues" evidence="1">
    <location>
        <begin position="155"/>
        <end position="177"/>
    </location>
</feature>